<feature type="non-terminal residue" evidence="1">
    <location>
        <position position="64"/>
    </location>
</feature>
<protein>
    <submittedName>
        <fullName evidence="1">Uncharacterized protein</fullName>
    </submittedName>
</protein>
<proteinExistence type="predicted"/>
<evidence type="ECO:0000313" key="1">
    <source>
        <dbReference type="EMBL" id="GAI14369.1"/>
    </source>
</evidence>
<comment type="caution">
    <text evidence="1">The sequence shown here is derived from an EMBL/GenBank/DDBJ whole genome shotgun (WGS) entry which is preliminary data.</text>
</comment>
<name>X1N6V4_9ZZZZ</name>
<gene>
    <name evidence="1" type="ORF">S06H3_22421</name>
</gene>
<accession>X1N6V4</accession>
<dbReference type="AlphaFoldDB" id="X1N6V4"/>
<reference evidence="1" key="1">
    <citation type="journal article" date="2014" name="Front. Microbiol.">
        <title>High frequency of phylogenetically diverse reductive dehalogenase-homologous genes in deep subseafloor sedimentary metagenomes.</title>
        <authorList>
            <person name="Kawai M."/>
            <person name="Futagami T."/>
            <person name="Toyoda A."/>
            <person name="Takaki Y."/>
            <person name="Nishi S."/>
            <person name="Hori S."/>
            <person name="Arai W."/>
            <person name="Tsubouchi T."/>
            <person name="Morono Y."/>
            <person name="Uchiyama I."/>
            <person name="Ito T."/>
            <person name="Fujiyama A."/>
            <person name="Inagaki F."/>
            <person name="Takami H."/>
        </authorList>
    </citation>
    <scope>NUCLEOTIDE SEQUENCE</scope>
    <source>
        <strain evidence="1">Expedition CK06-06</strain>
    </source>
</reference>
<sequence length="64" mass="7440">MIAISEKGDRGFKKPEIDYYVRVPQKWWRGGLKGLSGIERCILISLRVWGHLRPTTSQLARELE</sequence>
<organism evidence="1">
    <name type="scientific">marine sediment metagenome</name>
    <dbReference type="NCBI Taxonomy" id="412755"/>
    <lineage>
        <taxon>unclassified sequences</taxon>
        <taxon>metagenomes</taxon>
        <taxon>ecological metagenomes</taxon>
    </lineage>
</organism>
<dbReference type="EMBL" id="BARV01011982">
    <property type="protein sequence ID" value="GAI14369.1"/>
    <property type="molecule type" value="Genomic_DNA"/>
</dbReference>